<dbReference type="Proteomes" id="UP000002051">
    <property type="component" value="Chromosome 2"/>
</dbReference>
<protein>
    <submittedName>
        <fullName evidence="1 2">Uncharacterized protein</fullName>
    </submittedName>
</protein>
<reference evidence="1 3" key="2">
    <citation type="journal article" date="2014" name="BMC Genomics">
        <title>An improved genome release (version Mt4.0) for the model legume Medicago truncatula.</title>
        <authorList>
            <person name="Tang H."/>
            <person name="Krishnakumar V."/>
            <person name="Bidwell S."/>
            <person name="Rosen B."/>
            <person name="Chan A."/>
            <person name="Zhou S."/>
            <person name="Gentzbittel L."/>
            <person name="Childs K.L."/>
            <person name="Yandell M."/>
            <person name="Gundlach H."/>
            <person name="Mayer K.F."/>
            <person name="Schwartz D.C."/>
            <person name="Town C.D."/>
        </authorList>
    </citation>
    <scope>GENOME REANNOTATION</scope>
    <source>
        <strain evidence="1">A17</strain>
        <strain evidence="2 3">cv. Jemalong A17</strain>
    </source>
</reference>
<name>A0A072VAE3_MEDTR</name>
<accession>A0A072VAE3</accession>
<keyword evidence="3" id="KW-1185">Reference proteome</keyword>
<evidence type="ECO:0000313" key="1">
    <source>
        <dbReference type="EMBL" id="KEH38338.1"/>
    </source>
</evidence>
<gene>
    <name evidence="1" type="ordered locus">MTR_2g069345</name>
</gene>
<dbReference type="EMBL" id="CM001218">
    <property type="protein sequence ID" value="KEH38338.1"/>
    <property type="molecule type" value="Genomic_DNA"/>
</dbReference>
<evidence type="ECO:0000313" key="2">
    <source>
        <dbReference type="EnsemblPlants" id="KEH38338"/>
    </source>
</evidence>
<sequence length="63" mass="7470">MNCHWKVKKMEKVGCREALQSLKKLEDSNVQCTTQPKHLHEMYRLTNLNYLHKDINLNTITIS</sequence>
<dbReference type="AlphaFoldDB" id="A0A072VAE3"/>
<organism evidence="1 3">
    <name type="scientific">Medicago truncatula</name>
    <name type="common">Barrel medic</name>
    <name type="synonym">Medicago tribuloides</name>
    <dbReference type="NCBI Taxonomy" id="3880"/>
    <lineage>
        <taxon>Eukaryota</taxon>
        <taxon>Viridiplantae</taxon>
        <taxon>Streptophyta</taxon>
        <taxon>Embryophyta</taxon>
        <taxon>Tracheophyta</taxon>
        <taxon>Spermatophyta</taxon>
        <taxon>Magnoliopsida</taxon>
        <taxon>eudicotyledons</taxon>
        <taxon>Gunneridae</taxon>
        <taxon>Pentapetalae</taxon>
        <taxon>rosids</taxon>
        <taxon>fabids</taxon>
        <taxon>Fabales</taxon>
        <taxon>Fabaceae</taxon>
        <taxon>Papilionoideae</taxon>
        <taxon>50 kb inversion clade</taxon>
        <taxon>NPAAA clade</taxon>
        <taxon>Hologalegina</taxon>
        <taxon>IRL clade</taxon>
        <taxon>Trifolieae</taxon>
        <taxon>Medicago</taxon>
    </lineage>
</organism>
<evidence type="ECO:0000313" key="3">
    <source>
        <dbReference type="Proteomes" id="UP000002051"/>
    </source>
</evidence>
<reference evidence="2" key="3">
    <citation type="submission" date="2015-04" db="UniProtKB">
        <authorList>
            <consortium name="EnsemblPlants"/>
        </authorList>
    </citation>
    <scope>IDENTIFICATION</scope>
    <source>
        <strain evidence="2">cv. Jemalong A17</strain>
    </source>
</reference>
<reference evidence="1 3" key="1">
    <citation type="journal article" date="2011" name="Nature">
        <title>The Medicago genome provides insight into the evolution of rhizobial symbioses.</title>
        <authorList>
            <person name="Young N.D."/>
            <person name="Debelle F."/>
            <person name="Oldroyd G.E."/>
            <person name="Geurts R."/>
            <person name="Cannon S.B."/>
            <person name="Udvardi M.K."/>
            <person name="Benedito V.A."/>
            <person name="Mayer K.F."/>
            <person name="Gouzy J."/>
            <person name="Schoof H."/>
            <person name="Van de Peer Y."/>
            <person name="Proost S."/>
            <person name="Cook D.R."/>
            <person name="Meyers B.C."/>
            <person name="Spannagl M."/>
            <person name="Cheung F."/>
            <person name="De Mita S."/>
            <person name="Krishnakumar V."/>
            <person name="Gundlach H."/>
            <person name="Zhou S."/>
            <person name="Mudge J."/>
            <person name="Bharti A.K."/>
            <person name="Murray J.D."/>
            <person name="Naoumkina M.A."/>
            <person name="Rosen B."/>
            <person name="Silverstein K.A."/>
            <person name="Tang H."/>
            <person name="Rombauts S."/>
            <person name="Zhao P.X."/>
            <person name="Zhou P."/>
            <person name="Barbe V."/>
            <person name="Bardou P."/>
            <person name="Bechner M."/>
            <person name="Bellec A."/>
            <person name="Berger A."/>
            <person name="Berges H."/>
            <person name="Bidwell S."/>
            <person name="Bisseling T."/>
            <person name="Choisne N."/>
            <person name="Couloux A."/>
            <person name="Denny R."/>
            <person name="Deshpande S."/>
            <person name="Dai X."/>
            <person name="Doyle J.J."/>
            <person name="Dudez A.M."/>
            <person name="Farmer A.D."/>
            <person name="Fouteau S."/>
            <person name="Franken C."/>
            <person name="Gibelin C."/>
            <person name="Gish J."/>
            <person name="Goldstein S."/>
            <person name="Gonzalez A.J."/>
            <person name="Green P.J."/>
            <person name="Hallab A."/>
            <person name="Hartog M."/>
            <person name="Hua A."/>
            <person name="Humphray S.J."/>
            <person name="Jeong D.H."/>
            <person name="Jing Y."/>
            <person name="Jocker A."/>
            <person name="Kenton S.M."/>
            <person name="Kim D.J."/>
            <person name="Klee K."/>
            <person name="Lai H."/>
            <person name="Lang C."/>
            <person name="Lin S."/>
            <person name="Macmil S.L."/>
            <person name="Magdelenat G."/>
            <person name="Matthews L."/>
            <person name="McCorrison J."/>
            <person name="Monaghan E.L."/>
            <person name="Mun J.H."/>
            <person name="Najar F.Z."/>
            <person name="Nicholson C."/>
            <person name="Noirot C."/>
            <person name="O'Bleness M."/>
            <person name="Paule C.R."/>
            <person name="Poulain J."/>
            <person name="Prion F."/>
            <person name="Qin B."/>
            <person name="Qu C."/>
            <person name="Retzel E.F."/>
            <person name="Riddle C."/>
            <person name="Sallet E."/>
            <person name="Samain S."/>
            <person name="Samson N."/>
            <person name="Sanders I."/>
            <person name="Saurat O."/>
            <person name="Scarpelli C."/>
            <person name="Schiex T."/>
            <person name="Segurens B."/>
            <person name="Severin A.J."/>
            <person name="Sherrier D.J."/>
            <person name="Shi R."/>
            <person name="Sims S."/>
            <person name="Singer S.R."/>
            <person name="Sinharoy S."/>
            <person name="Sterck L."/>
            <person name="Viollet A."/>
            <person name="Wang B.B."/>
            <person name="Wang K."/>
            <person name="Wang M."/>
            <person name="Wang X."/>
            <person name="Warfsmann J."/>
            <person name="Weissenbach J."/>
            <person name="White D.D."/>
            <person name="White J.D."/>
            <person name="Wiley G.B."/>
            <person name="Wincker P."/>
            <person name="Xing Y."/>
            <person name="Yang L."/>
            <person name="Yao Z."/>
            <person name="Ying F."/>
            <person name="Zhai J."/>
            <person name="Zhou L."/>
            <person name="Zuber A."/>
            <person name="Denarie J."/>
            <person name="Dixon R.A."/>
            <person name="May G.D."/>
            <person name="Schwartz D.C."/>
            <person name="Rogers J."/>
            <person name="Quetier F."/>
            <person name="Town C.D."/>
            <person name="Roe B.A."/>
        </authorList>
    </citation>
    <scope>NUCLEOTIDE SEQUENCE [LARGE SCALE GENOMIC DNA]</scope>
    <source>
        <strain evidence="1">A17</strain>
        <strain evidence="2 3">cv. Jemalong A17</strain>
    </source>
</reference>
<dbReference type="HOGENOM" id="CLU_2889121_0_0_1"/>
<dbReference type="EnsemblPlants" id="KEH38338">
    <property type="protein sequence ID" value="KEH38338"/>
    <property type="gene ID" value="MTR_2g069345"/>
</dbReference>
<proteinExistence type="predicted"/>